<evidence type="ECO:0000256" key="1">
    <source>
        <dbReference type="SAM" id="MobiDB-lite"/>
    </source>
</evidence>
<dbReference type="PANTHER" id="PTHR34978:SF3">
    <property type="entry name" value="SLR0241 PROTEIN"/>
    <property type="match status" value="1"/>
</dbReference>
<gene>
    <name evidence="3" type="ORF">CCAX7_006730</name>
</gene>
<sequence length="409" mass="45131">MGNSDWGNYKLFIQVLCFLAKFDLWRLITHDFWTLQAKICLIAGVALLLVRAMRVQASAATRYMVLAGAMIAAFSLPILALLPSWTLATINRTLPAQEFRIPIGPTIKVITVFDKNGSHTITQAFFQPMEEVMKHHPNTSTTVSPNRLPQFTTYTGSGYITPLGVVELLAQIIGMGLITRLVAMMIGLKLLANRSQSAATSIREYLPPKMERVQIRLGGDAPMTWGWLRPILLLPGDAAQWPAERLRAVILHECAHIARRDWLTQTLAQFLCAFFCFNPLLWILAKQMRKEAEIACDDAVLLAGISAPDYASHLLDVARLLKNAKRKAAGAVAMASHSEVGDRLASILDKNRLRTLTDAATRLDNLCVVAIVMLILGTSSIRYLPNAKSPSPVRNPNANGDISPRRSVS</sequence>
<evidence type="ECO:0000256" key="2">
    <source>
        <dbReference type="SAM" id="Phobius"/>
    </source>
</evidence>
<protein>
    <submittedName>
        <fullName evidence="3">Uncharacterized protein</fullName>
    </submittedName>
</protein>
<feature type="region of interest" description="Disordered" evidence="1">
    <location>
        <begin position="386"/>
        <end position="409"/>
    </location>
</feature>
<dbReference type="OrthoDB" id="9816453at2"/>
<dbReference type="InterPro" id="IPR052173">
    <property type="entry name" value="Beta-lactam_resp_regulator"/>
</dbReference>
<feature type="transmembrane region" description="Helical" evidence="2">
    <location>
        <begin position="32"/>
        <end position="51"/>
    </location>
</feature>
<accession>A0A402D1F6</accession>
<dbReference type="Pfam" id="PF05569">
    <property type="entry name" value="Peptidase_M56"/>
    <property type="match status" value="1"/>
</dbReference>
<dbReference type="PANTHER" id="PTHR34978">
    <property type="entry name" value="POSSIBLE SENSOR-TRANSDUCER PROTEIN BLAR"/>
    <property type="match status" value="1"/>
</dbReference>
<name>A0A402D1F6_9BACT</name>
<keyword evidence="4" id="KW-1185">Reference proteome</keyword>
<evidence type="ECO:0000313" key="3">
    <source>
        <dbReference type="EMBL" id="BDI28622.1"/>
    </source>
</evidence>
<keyword evidence="2" id="KW-0812">Transmembrane</keyword>
<evidence type="ECO:0000313" key="4">
    <source>
        <dbReference type="Proteomes" id="UP000287394"/>
    </source>
</evidence>
<keyword evidence="2" id="KW-1133">Transmembrane helix</keyword>
<feature type="transmembrane region" description="Helical" evidence="2">
    <location>
        <begin position="63"/>
        <end position="85"/>
    </location>
</feature>
<feature type="compositionally biased region" description="Polar residues" evidence="1">
    <location>
        <begin position="388"/>
        <end position="400"/>
    </location>
</feature>
<organism evidence="3 4">
    <name type="scientific">Capsulimonas corticalis</name>
    <dbReference type="NCBI Taxonomy" id="2219043"/>
    <lineage>
        <taxon>Bacteria</taxon>
        <taxon>Bacillati</taxon>
        <taxon>Armatimonadota</taxon>
        <taxon>Armatimonadia</taxon>
        <taxon>Capsulimonadales</taxon>
        <taxon>Capsulimonadaceae</taxon>
        <taxon>Capsulimonas</taxon>
    </lineage>
</organism>
<dbReference type="Proteomes" id="UP000287394">
    <property type="component" value="Chromosome"/>
</dbReference>
<reference evidence="3 4" key="1">
    <citation type="journal article" date="2019" name="Int. J. Syst. Evol. Microbiol.">
        <title>Capsulimonas corticalis gen. nov., sp. nov., an aerobic capsulated bacterium, of a novel bacterial order, Capsulimonadales ord. nov., of the class Armatimonadia of the phylum Armatimonadetes.</title>
        <authorList>
            <person name="Li J."/>
            <person name="Kudo C."/>
            <person name="Tonouchi A."/>
        </authorList>
    </citation>
    <scope>NUCLEOTIDE SEQUENCE [LARGE SCALE GENOMIC DNA]</scope>
    <source>
        <strain evidence="3 4">AX-7</strain>
    </source>
</reference>
<dbReference type="AlphaFoldDB" id="A0A402D1F6"/>
<proteinExistence type="predicted"/>
<dbReference type="RefSeq" id="WP_119323381.1">
    <property type="nucleotide sequence ID" value="NZ_AP025739.1"/>
</dbReference>
<dbReference type="KEGG" id="ccot:CCAX7_006730"/>
<dbReference type="CDD" id="cd07341">
    <property type="entry name" value="M56_BlaR1_MecR1_like"/>
    <property type="match status" value="1"/>
</dbReference>
<dbReference type="EMBL" id="AP025739">
    <property type="protein sequence ID" value="BDI28622.1"/>
    <property type="molecule type" value="Genomic_DNA"/>
</dbReference>
<keyword evidence="2" id="KW-0472">Membrane</keyword>
<dbReference type="InterPro" id="IPR008756">
    <property type="entry name" value="Peptidase_M56"/>
</dbReference>